<dbReference type="EMBL" id="JACEIK010005187">
    <property type="protein sequence ID" value="MCE0480900.1"/>
    <property type="molecule type" value="Genomic_DNA"/>
</dbReference>
<organism evidence="1 2">
    <name type="scientific">Datura stramonium</name>
    <name type="common">Jimsonweed</name>
    <name type="synonym">Common thornapple</name>
    <dbReference type="NCBI Taxonomy" id="4076"/>
    <lineage>
        <taxon>Eukaryota</taxon>
        <taxon>Viridiplantae</taxon>
        <taxon>Streptophyta</taxon>
        <taxon>Embryophyta</taxon>
        <taxon>Tracheophyta</taxon>
        <taxon>Spermatophyta</taxon>
        <taxon>Magnoliopsida</taxon>
        <taxon>eudicotyledons</taxon>
        <taxon>Gunneridae</taxon>
        <taxon>Pentapetalae</taxon>
        <taxon>asterids</taxon>
        <taxon>lamiids</taxon>
        <taxon>Solanales</taxon>
        <taxon>Solanaceae</taxon>
        <taxon>Solanoideae</taxon>
        <taxon>Datureae</taxon>
        <taxon>Datura</taxon>
    </lineage>
</organism>
<reference evidence="1 2" key="1">
    <citation type="journal article" date="2021" name="BMC Genomics">
        <title>Datura genome reveals duplications of psychoactive alkaloid biosynthetic genes and high mutation rate following tissue culture.</title>
        <authorList>
            <person name="Rajewski A."/>
            <person name="Carter-House D."/>
            <person name="Stajich J."/>
            <person name="Litt A."/>
        </authorList>
    </citation>
    <scope>NUCLEOTIDE SEQUENCE [LARGE SCALE GENOMIC DNA]</scope>
    <source>
        <strain evidence="1">AR-01</strain>
    </source>
</reference>
<keyword evidence="2" id="KW-1185">Reference proteome</keyword>
<sequence>IAFHQARRTQRRGRALGHPSNVLLFSRQDAPKYGRKHAGQRFLAGLDTCYGYGADMCRNFPSPLQSGIVMR</sequence>
<gene>
    <name evidence="1" type="ORF">HAX54_038128</name>
</gene>
<name>A0ABS8VKK9_DATST</name>
<proteinExistence type="predicted"/>
<feature type="non-terminal residue" evidence="1">
    <location>
        <position position="1"/>
    </location>
</feature>
<protein>
    <submittedName>
        <fullName evidence="1">Uncharacterized protein</fullName>
    </submittedName>
</protein>
<comment type="caution">
    <text evidence="1">The sequence shown here is derived from an EMBL/GenBank/DDBJ whole genome shotgun (WGS) entry which is preliminary data.</text>
</comment>
<accession>A0ABS8VKK9</accession>
<evidence type="ECO:0000313" key="1">
    <source>
        <dbReference type="EMBL" id="MCE0480900.1"/>
    </source>
</evidence>
<dbReference type="Proteomes" id="UP000823775">
    <property type="component" value="Unassembled WGS sequence"/>
</dbReference>
<evidence type="ECO:0000313" key="2">
    <source>
        <dbReference type="Proteomes" id="UP000823775"/>
    </source>
</evidence>